<evidence type="ECO:0000259" key="7">
    <source>
        <dbReference type="PROSITE" id="PS50222"/>
    </source>
</evidence>
<evidence type="ECO:0000313" key="8">
    <source>
        <dbReference type="EMBL" id="KAD4982549.1"/>
    </source>
</evidence>
<keyword evidence="5" id="KW-0106">Calcium</keyword>
<feature type="compositionally biased region" description="Basic and acidic residues" evidence="6">
    <location>
        <begin position="25"/>
        <end position="46"/>
    </location>
</feature>
<accession>A0A5N6NN41</accession>
<dbReference type="HAMAP" id="MF_00651">
    <property type="entry name" value="Nuclease_YqgF"/>
    <property type="match status" value="1"/>
</dbReference>
<evidence type="ECO:0000256" key="4">
    <source>
        <dbReference type="ARBA" id="ARBA00022801"/>
    </source>
</evidence>
<keyword evidence="9" id="KW-1185">Reference proteome</keyword>
<dbReference type="SUPFAM" id="SSF47473">
    <property type="entry name" value="EF-hand"/>
    <property type="match status" value="1"/>
</dbReference>
<sequence>MPQSNQSDSETDAAISDTPQKKGNRGSEKMTEYEKQRLKRIEENKARMKAMGLDKMASLFMGSIPISQKQKRKGKKKVSLKDDEEYEPSAVDEESSSSSGSDNEDELCASRTKPKLKKSTPSKKISKLSGISHFVDDDEALMKAIALSLQDSQGFLDVENKMPPQRSDANASNVENFKKKQSVHKDDSGKHKRKNMYTSRVQMTEDELILHFFQFDEAGKGGINLRDLQRVAALHDFTWKDDEMEHMIHFFDSNGDGKLSLEDFTKIVERCKMRPSGAIRAETSFQEHPFPPNAMRRKLDSSWMGGFSLGIDLGLSRTGLAISKGFSIRPLKVLELRGQKLELSLIEIAQEQEVDEFIVGLPISSNGKETPQSNKVRSVAGRIAIRAAERGWRVYLQDEHGTSTDALNRMINMGLSKSARKQNLDAYAAMMVLERYFSEHGKGTKMVLPKQLDLQEKLRKGPPSDDL</sequence>
<dbReference type="PANTHER" id="PTHR33317">
    <property type="entry name" value="POLYNUCLEOTIDYL TRANSFERASE, RIBONUCLEASE H-LIKE SUPERFAMILY PROTEIN"/>
    <property type="match status" value="1"/>
</dbReference>
<dbReference type="OrthoDB" id="293868at2759"/>
<dbReference type="InterPro" id="IPR006641">
    <property type="entry name" value="YqgF/RNaseH-like_dom"/>
</dbReference>
<keyword evidence="3" id="KW-0540">Nuclease</keyword>
<feature type="compositionally biased region" description="Acidic residues" evidence="6">
    <location>
        <begin position="82"/>
        <end position="95"/>
    </location>
</feature>
<dbReference type="InterPro" id="IPR012337">
    <property type="entry name" value="RNaseH-like_sf"/>
</dbReference>
<dbReference type="PROSITE" id="PS00018">
    <property type="entry name" value="EF_HAND_1"/>
    <property type="match status" value="1"/>
</dbReference>
<dbReference type="EMBL" id="SZYD01000010">
    <property type="protein sequence ID" value="KAD4982549.1"/>
    <property type="molecule type" value="Genomic_DNA"/>
</dbReference>
<keyword evidence="2" id="KW-0690">Ribosome biogenesis</keyword>
<dbReference type="Gene3D" id="3.30.420.140">
    <property type="entry name" value="YqgF/RNase H-like domain"/>
    <property type="match status" value="1"/>
</dbReference>
<feature type="region of interest" description="Disordered" evidence="6">
    <location>
        <begin position="62"/>
        <end position="123"/>
    </location>
</feature>
<evidence type="ECO:0000256" key="2">
    <source>
        <dbReference type="ARBA" id="ARBA00022517"/>
    </source>
</evidence>
<evidence type="ECO:0000256" key="3">
    <source>
        <dbReference type="ARBA" id="ARBA00022722"/>
    </source>
</evidence>
<evidence type="ECO:0000256" key="1">
    <source>
        <dbReference type="ARBA" id="ARBA00022490"/>
    </source>
</evidence>
<name>A0A5N6NN41_9ASTR</name>
<dbReference type="GO" id="GO:0000967">
    <property type="term" value="P:rRNA 5'-end processing"/>
    <property type="evidence" value="ECO:0007669"/>
    <property type="project" value="TreeGrafter"/>
</dbReference>
<dbReference type="Pfam" id="PF13499">
    <property type="entry name" value="EF-hand_7"/>
    <property type="match status" value="1"/>
</dbReference>
<dbReference type="InterPro" id="IPR005227">
    <property type="entry name" value="YqgF"/>
</dbReference>
<dbReference type="Gene3D" id="1.10.238.10">
    <property type="entry name" value="EF-hand"/>
    <property type="match status" value="1"/>
</dbReference>
<dbReference type="GO" id="GO:0005509">
    <property type="term" value="F:calcium ion binding"/>
    <property type="evidence" value="ECO:0007669"/>
    <property type="project" value="InterPro"/>
</dbReference>
<evidence type="ECO:0000313" key="9">
    <source>
        <dbReference type="Proteomes" id="UP000326396"/>
    </source>
</evidence>
<dbReference type="FunFam" id="3.30.420.140:FF:000009">
    <property type="entry name" value="Holliday junction resolvase"/>
    <property type="match status" value="1"/>
</dbReference>
<evidence type="ECO:0000256" key="5">
    <source>
        <dbReference type="ARBA" id="ARBA00022837"/>
    </source>
</evidence>
<dbReference type="CDD" id="cd00051">
    <property type="entry name" value="EFh"/>
    <property type="match status" value="1"/>
</dbReference>
<dbReference type="SUPFAM" id="SSF53098">
    <property type="entry name" value="Ribonuclease H-like"/>
    <property type="match status" value="1"/>
</dbReference>
<comment type="caution">
    <text evidence="8">The sequence shown here is derived from an EMBL/GenBank/DDBJ whole genome shotgun (WGS) entry which is preliminary data.</text>
</comment>
<dbReference type="InterPro" id="IPR011992">
    <property type="entry name" value="EF-hand-dom_pair"/>
</dbReference>
<dbReference type="InterPro" id="IPR037027">
    <property type="entry name" value="YqgF/RNaseH-like_dom_sf"/>
</dbReference>
<dbReference type="AlphaFoldDB" id="A0A5N6NN41"/>
<organism evidence="8 9">
    <name type="scientific">Mikania micrantha</name>
    <name type="common">bitter vine</name>
    <dbReference type="NCBI Taxonomy" id="192012"/>
    <lineage>
        <taxon>Eukaryota</taxon>
        <taxon>Viridiplantae</taxon>
        <taxon>Streptophyta</taxon>
        <taxon>Embryophyta</taxon>
        <taxon>Tracheophyta</taxon>
        <taxon>Spermatophyta</taxon>
        <taxon>Magnoliopsida</taxon>
        <taxon>eudicotyledons</taxon>
        <taxon>Gunneridae</taxon>
        <taxon>Pentapetalae</taxon>
        <taxon>asterids</taxon>
        <taxon>campanulids</taxon>
        <taxon>Asterales</taxon>
        <taxon>Asteraceae</taxon>
        <taxon>Asteroideae</taxon>
        <taxon>Heliantheae alliance</taxon>
        <taxon>Eupatorieae</taxon>
        <taxon>Mikania</taxon>
    </lineage>
</organism>
<dbReference type="PANTHER" id="PTHR33317:SF4">
    <property type="entry name" value="POLYNUCLEOTIDYL TRANSFERASE, RIBONUCLEASE H-LIKE SUPERFAMILY PROTEIN"/>
    <property type="match status" value="1"/>
</dbReference>
<feature type="compositionally biased region" description="Basic residues" evidence="6">
    <location>
        <begin position="112"/>
        <end position="123"/>
    </location>
</feature>
<dbReference type="Proteomes" id="UP000326396">
    <property type="component" value="Linkage Group LG18"/>
</dbReference>
<protein>
    <recommendedName>
        <fullName evidence="7">EF-hand domain-containing protein</fullName>
    </recommendedName>
</protein>
<keyword evidence="1" id="KW-0963">Cytoplasm</keyword>
<feature type="region of interest" description="Disordered" evidence="6">
    <location>
        <begin position="1"/>
        <end position="49"/>
    </location>
</feature>
<feature type="domain" description="EF-hand" evidence="7">
    <location>
        <begin position="239"/>
        <end position="274"/>
    </location>
</feature>
<dbReference type="GO" id="GO:0004518">
    <property type="term" value="F:nuclease activity"/>
    <property type="evidence" value="ECO:0007669"/>
    <property type="project" value="UniProtKB-KW"/>
</dbReference>
<dbReference type="GO" id="GO:0016787">
    <property type="term" value="F:hydrolase activity"/>
    <property type="evidence" value="ECO:0007669"/>
    <property type="project" value="UniProtKB-KW"/>
</dbReference>
<dbReference type="NCBIfam" id="TIGR00250">
    <property type="entry name" value="RNAse_H_YqgF"/>
    <property type="match status" value="1"/>
</dbReference>
<dbReference type="InterPro" id="IPR018247">
    <property type="entry name" value="EF_Hand_1_Ca_BS"/>
</dbReference>
<dbReference type="InterPro" id="IPR002048">
    <property type="entry name" value="EF_hand_dom"/>
</dbReference>
<evidence type="ECO:0000256" key="6">
    <source>
        <dbReference type="SAM" id="MobiDB-lite"/>
    </source>
</evidence>
<feature type="compositionally biased region" description="Basic residues" evidence="6">
    <location>
        <begin position="69"/>
        <end position="78"/>
    </location>
</feature>
<reference evidence="8 9" key="1">
    <citation type="submission" date="2019-05" db="EMBL/GenBank/DDBJ databases">
        <title>Mikania micrantha, genome provides insights into the molecular mechanism of rapid growth.</title>
        <authorList>
            <person name="Liu B."/>
        </authorList>
    </citation>
    <scope>NUCLEOTIDE SEQUENCE [LARGE SCALE GENOMIC DNA]</scope>
    <source>
        <strain evidence="8">NLD-2019</strain>
        <tissue evidence="8">Leaf</tissue>
    </source>
</reference>
<dbReference type="Pfam" id="PF03652">
    <property type="entry name" value="RuvX"/>
    <property type="match status" value="1"/>
</dbReference>
<gene>
    <name evidence="8" type="ORF">E3N88_19220</name>
</gene>
<dbReference type="CDD" id="cd16964">
    <property type="entry name" value="YqgF"/>
    <property type="match status" value="1"/>
</dbReference>
<dbReference type="InterPro" id="IPR003903">
    <property type="entry name" value="UIM_dom"/>
</dbReference>
<dbReference type="PROSITE" id="PS50222">
    <property type="entry name" value="EF_HAND_2"/>
    <property type="match status" value="1"/>
</dbReference>
<dbReference type="PROSITE" id="PS50330">
    <property type="entry name" value="UIM"/>
    <property type="match status" value="1"/>
</dbReference>
<keyword evidence="4" id="KW-0378">Hydrolase</keyword>
<proteinExistence type="inferred from homology"/>
<dbReference type="SMART" id="SM00732">
    <property type="entry name" value="YqgFc"/>
    <property type="match status" value="1"/>
</dbReference>